<proteinExistence type="predicted"/>
<reference evidence="2 3" key="1">
    <citation type="journal article" date="2015" name="Nature">
        <title>rRNA introns, odd ribosomes, and small enigmatic genomes across a large radiation of phyla.</title>
        <authorList>
            <person name="Brown C.T."/>
            <person name="Hug L.A."/>
            <person name="Thomas B.C."/>
            <person name="Sharon I."/>
            <person name="Castelle C.J."/>
            <person name="Singh A."/>
            <person name="Wilkins M.J."/>
            <person name="Williams K.H."/>
            <person name="Banfield J.F."/>
        </authorList>
    </citation>
    <scope>NUCLEOTIDE SEQUENCE [LARGE SCALE GENOMIC DNA]</scope>
</reference>
<dbReference type="EMBL" id="LCLA01000005">
    <property type="protein sequence ID" value="KKU10702.1"/>
    <property type="molecule type" value="Genomic_DNA"/>
</dbReference>
<organism evidence="2 3">
    <name type="scientific">Candidatus Woesebacteria bacterium GW2011_GWB1_45_5</name>
    <dbReference type="NCBI Taxonomy" id="1618581"/>
    <lineage>
        <taxon>Bacteria</taxon>
        <taxon>Candidatus Woeseibacteriota</taxon>
    </lineage>
</organism>
<evidence type="ECO:0000256" key="1">
    <source>
        <dbReference type="SAM" id="MobiDB-lite"/>
    </source>
</evidence>
<comment type="caution">
    <text evidence="2">The sequence shown here is derived from an EMBL/GenBank/DDBJ whole genome shotgun (WGS) entry which is preliminary data.</text>
</comment>
<evidence type="ECO:0000313" key="3">
    <source>
        <dbReference type="Proteomes" id="UP000034329"/>
    </source>
</evidence>
<accession>A0A0G1MRG1</accession>
<feature type="region of interest" description="Disordered" evidence="1">
    <location>
        <begin position="1"/>
        <end position="29"/>
    </location>
</feature>
<name>A0A0G1MRG1_9BACT</name>
<dbReference type="AlphaFoldDB" id="A0A0G1MRG1"/>
<protein>
    <submittedName>
        <fullName evidence="2">Uncharacterized protein</fullName>
    </submittedName>
</protein>
<evidence type="ECO:0000313" key="2">
    <source>
        <dbReference type="EMBL" id="KKU10702.1"/>
    </source>
</evidence>
<sequence length="76" mass="8491">MKVEFPPGVTYADPGTEKVTSDIPGIPLTPEEELDRFEAALKDSNGKTKDIYQRVVDDIRAWIARRKNIRQGSATS</sequence>
<dbReference type="Proteomes" id="UP000034329">
    <property type="component" value="Unassembled WGS sequence"/>
</dbReference>
<gene>
    <name evidence="2" type="ORF">UX13_C0005G0015</name>
</gene>